<dbReference type="GO" id="GO:0016787">
    <property type="term" value="F:hydrolase activity"/>
    <property type="evidence" value="ECO:0007669"/>
    <property type="project" value="UniProtKB-KW"/>
</dbReference>
<dbReference type="GO" id="GO:0000290">
    <property type="term" value="P:deadenylation-dependent decapping of nuclear-transcribed mRNA"/>
    <property type="evidence" value="ECO:0007669"/>
    <property type="project" value="TreeGrafter"/>
</dbReference>
<dbReference type="EMBL" id="JAULSN010000009">
    <property type="protein sequence ID" value="KAK3365249.1"/>
    <property type="molecule type" value="Genomic_DNA"/>
</dbReference>
<dbReference type="InterPro" id="IPR000086">
    <property type="entry name" value="NUDIX_hydrolase_dom"/>
</dbReference>
<feature type="domain" description="Nudix hydrolase" evidence="2">
    <location>
        <begin position="8"/>
        <end position="181"/>
    </location>
</feature>
<proteinExistence type="predicted"/>
<dbReference type="InterPro" id="IPR015797">
    <property type="entry name" value="NUDIX_hydrolase-like_dom_sf"/>
</dbReference>
<comment type="caution">
    <text evidence="3">The sequence shown here is derived from an EMBL/GenBank/DDBJ whole genome shotgun (WGS) entry which is preliminary data.</text>
</comment>
<reference evidence="3" key="1">
    <citation type="journal article" date="2023" name="Mol. Phylogenet. Evol.">
        <title>Genome-scale phylogeny and comparative genomics of the fungal order Sordariales.</title>
        <authorList>
            <person name="Hensen N."/>
            <person name="Bonometti L."/>
            <person name="Westerberg I."/>
            <person name="Brannstrom I.O."/>
            <person name="Guillou S."/>
            <person name="Cros-Aarteil S."/>
            <person name="Calhoun S."/>
            <person name="Haridas S."/>
            <person name="Kuo A."/>
            <person name="Mondo S."/>
            <person name="Pangilinan J."/>
            <person name="Riley R."/>
            <person name="LaButti K."/>
            <person name="Andreopoulos B."/>
            <person name="Lipzen A."/>
            <person name="Chen C."/>
            <person name="Yan M."/>
            <person name="Daum C."/>
            <person name="Ng V."/>
            <person name="Clum A."/>
            <person name="Steindorff A."/>
            <person name="Ohm R.A."/>
            <person name="Martin F."/>
            <person name="Silar P."/>
            <person name="Natvig D.O."/>
            <person name="Lalanne C."/>
            <person name="Gautier V."/>
            <person name="Ament-Velasquez S.L."/>
            <person name="Kruys A."/>
            <person name="Hutchinson M.I."/>
            <person name="Powell A.J."/>
            <person name="Barry K."/>
            <person name="Miller A.N."/>
            <person name="Grigoriev I.V."/>
            <person name="Debuchy R."/>
            <person name="Gladieux P."/>
            <person name="Hiltunen Thoren M."/>
            <person name="Johannesson H."/>
        </authorList>
    </citation>
    <scope>NUCLEOTIDE SEQUENCE</scope>
    <source>
        <strain evidence="3">CBS 958.72</strain>
    </source>
</reference>
<dbReference type="InterPro" id="IPR020084">
    <property type="entry name" value="NUDIX_hydrolase_CS"/>
</dbReference>
<reference evidence="3" key="2">
    <citation type="submission" date="2023-06" db="EMBL/GenBank/DDBJ databases">
        <authorList>
            <consortium name="Lawrence Berkeley National Laboratory"/>
            <person name="Haridas S."/>
            <person name="Hensen N."/>
            <person name="Bonometti L."/>
            <person name="Westerberg I."/>
            <person name="Brannstrom I.O."/>
            <person name="Guillou S."/>
            <person name="Cros-Aarteil S."/>
            <person name="Calhoun S."/>
            <person name="Kuo A."/>
            <person name="Mondo S."/>
            <person name="Pangilinan J."/>
            <person name="Riley R."/>
            <person name="Labutti K."/>
            <person name="Andreopoulos B."/>
            <person name="Lipzen A."/>
            <person name="Chen C."/>
            <person name="Yanf M."/>
            <person name="Daum C."/>
            <person name="Ng V."/>
            <person name="Clum A."/>
            <person name="Steindorff A."/>
            <person name="Ohm R."/>
            <person name="Martin F."/>
            <person name="Silar P."/>
            <person name="Natvig D."/>
            <person name="Lalanne C."/>
            <person name="Gautier V."/>
            <person name="Ament-Velasquez S.L."/>
            <person name="Kruys A."/>
            <person name="Hutchinson M.I."/>
            <person name="Powell A.J."/>
            <person name="Barry K."/>
            <person name="Miller A.N."/>
            <person name="Grigoriev I.V."/>
            <person name="Debuchy R."/>
            <person name="Gladieux P."/>
            <person name="Thoren M.H."/>
            <person name="Johannesson H."/>
        </authorList>
    </citation>
    <scope>NUCLEOTIDE SEQUENCE</scope>
    <source>
        <strain evidence="3">CBS 958.72</strain>
    </source>
</reference>
<evidence type="ECO:0000256" key="1">
    <source>
        <dbReference type="ARBA" id="ARBA00022801"/>
    </source>
</evidence>
<dbReference type="Gene3D" id="3.90.79.10">
    <property type="entry name" value="Nucleoside Triphosphate Pyrophosphohydrolase"/>
    <property type="match status" value="1"/>
</dbReference>
<dbReference type="PROSITE" id="PS51462">
    <property type="entry name" value="NUDIX"/>
    <property type="match status" value="1"/>
</dbReference>
<evidence type="ECO:0000259" key="2">
    <source>
        <dbReference type="PROSITE" id="PS51462"/>
    </source>
</evidence>
<keyword evidence="4" id="KW-1185">Reference proteome</keyword>
<keyword evidence="1 3" id="KW-0378">Hydrolase</keyword>
<organism evidence="3 4">
    <name type="scientific">Lasiosphaeria ovina</name>
    <dbReference type="NCBI Taxonomy" id="92902"/>
    <lineage>
        <taxon>Eukaryota</taxon>
        <taxon>Fungi</taxon>
        <taxon>Dikarya</taxon>
        <taxon>Ascomycota</taxon>
        <taxon>Pezizomycotina</taxon>
        <taxon>Sordariomycetes</taxon>
        <taxon>Sordariomycetidae</taxon>
        <taxon>Sordariales</taxon>
        <taxon>Lasiosphaeriaceae</taxon>
        <taxon>Lasiosphaeria</taxon>
    </lineage>
</organism>
<dbReference type="Pfam" id="PF00293">
    <property type="entry name" value="NUDIX"/>
    <property type="match status" value="1"/>
</dbReference>
<evidence type="ECO:0000313" key="3">
    <source>
        <dbReference type="EMBL" id="KAK3365249.1"/>
    </source>
</evidence>
<accession>A0AAE0N0S7</accession>
<protein>
    <submittedName>
        <fullName evidence="3">NUDIX hydrolase domain-like protein</fullName>
    </submittedName>
</protein>
<dbReference type="AlphaFoldDB" id="A0AAE0N0S7"/>
<dbReference type="GO" id="GO:0000932">
    <property type="term" value="C:P-body"/>
    <property type="evidence" value="ECO:0007669"/>
    <property type="project" value="TreeGrafter"/>
</dbReference>
<name>A0AAE0N0S7_9PEZI</name>
<dbReference type="Proteomes" id="UP001287356">
    <property type="component" value="Unassembled WGS sequence"/>
</dbReference>
<gene>
    <name evidence="3" type="ORF">B0T24DRAFT_537189</name>
</gene>
<dbReference type="PANTHER" id="PTHR23114">
    <property type="entry name" value="M7GPPPN-MRNA HYDROLASE"/>
    <property type="match status" value="1"/>
</dbReference>
<evidence type="ECO:0000313" key="4">
    <source>
        <dbReference type="Proteomes" id="UP001287356"/>
    </source>
</evidence>
<dbReference type="PANTHER" id="PTHR23114:SF22">
    <property type="entry name" value="NUDIX HYDROLASE DOMAIN-CONTAINING PROTEIN"/>
    <property type="match status" value="1"/>
</dbReference>
<sequence>MDGIDASMEFRAADAFVMSCGTVTLDLALGKVLMVWNKKYEIFQLPKGRRNIDESMLDAAIRETYEETGHKVTPLRLNIATLATLPGDDKSKEYVSPKNKDVTDGYLSTDYLGGCVYPDPQAETDTLKAVLFFAAKGDSTATPVSGTQEAWEDLHARWMTIEDAASKLRFKGEVDAVRKAVENVRRSGVAFGG</sequence>
<dbReference type="PROSITE" id="PS00893">
    <property type="entry name" value="NUDIX_BOX"/>
    <property type="match status" value="1"/>
</dbReference>
<dbReference type="SUPFAM" id="SSF55811">
    <property type="entry name" value="Nudix"/>
    <property type="match status" value="1"/>
</dbReference>